<accession>A0ABN7UNA4</accession>
<name>A0ABN7UNA4_GIGMA</name>
<dbReference type="EMBL" id="CAJVQB010004130">
    <property type="protein sequence ID" value="CAG8627827.1"/>
    <property type="molecule type" value="Genomic_DNA"/>
</dbReference>
<reference evidence="1 2" key="1">
    <citation type="submission" date="2021-06" db="EMBL/GenBank/DDBJ databases">
        <authorList>
            <person name="Kallberg Y."/>
            <person name="Tangrot J."/>
            <person name="Rosling A."/>
        </authorList>
    </citation>
    <scope>NUCLEOTIDE SEQUENCE [LARGE SCALE GENOMIC DNA]</scope>
    <source>
        <strain evidence="1 2">120-4 pot B 10/14</strain>
    </source>
</reference>
<sequence length="84" mass="9620">MVICAENSEWRELEYGAEIGNPSNEDPMEMFFRKICKYLTVDENKRLRMGCCIRPNNARVFNGSYAVFGVVEATKKKASVKMGF</sequence>
<organism evidence="1 2">
    <name type="scientific">Gigaspora margarita</name>
    <dbReference type="NCBI Taxonomy" id="4874"/>
    <lineage>
        <taxon>Eukaryota</taxon>
        <taxon>Fungi</taxon>
        <taxon>Fungi incertae sedis</taxon>
        <taxon>Mucoromycota</taxon>
        <taxon>Glomeromycotina</taxon>
        <taxon>Glomeromycetes</taxon>
        <taxon>Diversisporales</taxon>
        <taxon>Gigasporaceae</taxon>
        <taxon>Gigaspora</taxon>
    </lineage>
</organism>
<evidence type="ECO:0000313" key="2">
    <source>
        <dbReference type="Proteomes" id="UP000789901"/>
    </source>
</evidence>
<evidence type="ECO:0000313" key="1">
    <source>
        <dbReference type="EMBL" id="CAG8627827.1"/>
    </source>
</evidence>
<protein>
    <submittedName>
        <fullName evidence="1">14156_t:CDS:1</fullName>
    </submittedName>
</protein>
<gene>
    <name evidence="1" type="ORF">GMARGA_LOCUS8172</name>
</gene>
<dbReference type="Proteomes" id="UP000789901">
    <property type="component" value="Unassembled WGS sequence"/>
</dbReference>
<comment type="caution">
    <text evidence="1">The sequence shown here is derived from an EMBL/GenBank/DDBJ whole genome shotgun (WGS) entry which is preliminary data.</text>
</comment>
<proteinExistence type="predicted"/>
<keyword evidence="2" id="KW-1185">Reference proteome</keyword>